<dbReference type="InterPro" id="IPR004883">
    <property type="entry name" value="LOB"/>
</dbReference>
<dbReference type="Pfam" id="PF03195">
    <property type="entry name" value="LOB"/>
    <property type="match status" value="1"/>
</dbReference>
<gene>
    <name evidence="3" type="ORF">RND71_021601</name>
</gene>
<proteinExistence type="inferred from homology"/>
<dbReference type="PANTHER" id="PTHR31301">
    <property type="entry name" value="LOB DOMAIN-CONTAINING PROTEIN 4-RELATED"/>
    <property type="match status" value="1"/>
</dbReference>
<dbReference type="AlphaFoldDB" id="A0AAE1RYF7"/>
<accession>A0AAE1RYF7</accession>
<feature type="domain" description="LOB" evidence="2">
    <location>
        <begin position="11"/>
        <end position="113"/>
    </location>
</feature>
<dbReference type="Proteomes" id="UP001291623">
    <property type="component" value="Unassembled WGS sequence"/>
</dbReference>
<evidence type="ECO:0000256" key="1">
    <source>
        <dbReference type="ARBA" id="ARBA00005474"/>
    </source>
</evidence>
<protein>
    <recommendedName>
        <fullName evidence="2">LOB domain-containing protein</fullName>
    </recommendedName>
</protein>
<reference evidence="3" key="1">
    <citation type="submission" date="2023-12" db="EMBL/GenBank/DDBJ databases">
        <title>Genome assembly of Anisodus tanguticus.</title>
        <authorList>
            <person name="Wang Y.-J."/>
        </authorList>
    </citation>
    <scope>NUCLEOTIDE SEQUENCE</scope>
    <source>
        <strain evidence="3">KB-2021</strain>
        <tissue evidence="3">Leaf</tissue>
    </source>
</reference>
<sequence>MNNADAIIPKGKCAVCKHQRKRCDVNCQLAPYFPSNKYEDFKNVCRLYRVRNIVSMLNTVTDNEKMAKMTESLILEAKIRSENPVHGCLAVEKELRLKIEETKKELELVQKKTAIYKQLLERSSSDKKKEENSISDTQRFQGCKYDVTMEESTNIEGRPISTSVEPENTRVEFMDTDET</sequence>
<evidence type="ECO:0000313" key="4">
    <source>
        <dbReference type="Proteomes" id="UP001291623"/>
    </source>
</evidence>
<evidence type="ECO:0000259" key="2">
    <source>
        <dbReference type="PROSITE" id="PS50891"/>
    </source>
</evidence>
<dbReference type="EMBL" id="JAVYJV010000011">
    <property type="protein sequence ID" value="KAK4359372.1"/>
    <property type="molecule type" value="Genomic_DNA"/>
</dbReference>
<dbReference type="PANTHER" id="PTHR31301:SF130">
    <property type="entry name" value="LOB DOMAIN-CONTAINING PROTEIN 27-LIKE"/>
    <property type="match status" value="1"/>
</dbReference>
<dbReference type="PROSITE" id="PS50891">
    <property type="entry name" value="LOB"/>
    <property type="match status" value="1"/>
</dbReference>
<comment type="caution">
    <text evidence="3">The sequence shown here is derived from an EMBL/GenBank/DDBJ whole genome shotgun (WGS) entry which is preliminary data.</text>
</comment>
<organism evidence="3 4">
    <name type="scientific">Anisodus tanguticus</name>
    <dbReference type="NCBI Taxonomy" id="243964"/>
    <lineage>
        <taxon>Eukaryota</taxon>
        <taxon>Viridiplantae</taxon>
        <taxon>Streptophyta</taxon>
        <taxon>Embryophyta</taxon>
        <taxon>Tracheophyta</taxon>
        <taxon>Spermatophyta</taxon>
        <taxon>Magnoliopsida</taxon>
        <taxon>eudicotyledons</taxon>
        <taxon>Gunneridae</taxon>
        <taxon>Pentapetalae</taxon>
        <taxon>asterids</taxon>
        <taxon>lamiids</taxon>
        <taxon>Solanales</taxon>
        <taxon>Solanaceae</taxon>
        <taxon>Solanoideae</taxon>
        <taxon>Hyoscyameae</taxon>
        <taxon>Anisodus</taxon>
    </lineage>
</organism>
<keyword evidence="4" id="KW-1185">Reference proteome</keyword>
<evidence type="ECO:0000313" key="3">
    <source>
        <dbReference type="EMBL" id="KAK4359372.1"/>
    </source>
</evidence>
<name>A0AAE1RYF7_9SOLA</name>
<comment type="similarity">
    <text evidence="1">Belongs to the LOB domain-containing protein family.</text>
</comment>